<evidence type="ECO:0000256" key="6">
    <source>
        <dbReference type="ARBA" id="ARBA00023004"/>
    </source>
</evidence>
<evidence type="ECO:0000256" key="4">
    <source>
        <dbReference type="ARBA" id="ARBA00022964"/>
    </source>
</evidence>
<dbReference type="RefSeq" id="WP_079599545.1">
    <property type="nucleotide sequence ID" value="NZ_LT670817.1"/>
</dbReference>
<dbReference type="InterPro" id="IPR000627">
    <property type="entry name" value="Intradiol_dOase_C"/>
</dbReference>
<protein>
    <submittedName>
        <fullName evidence="9">Catechol 1,2-dioxygenase</fullName>
    </submittedName>
</protein>
<feature type="domain" description="Catechol dioxygenase N-terminal" evidence="8">
    <location>
        <begin position="22"/>
        <end position="91"/>
    </location>
</feature>
<dbReference type="GO" id="GO:0018576">
    <property type="term" value="F:catechol 1,2-dioxygenase activity"/>
    <property type="evidence" value="ECO:0007669"/>
    <property type="project" value="InterPro"/>
</dbReference>
<comment type="similarity">
    <text evidence="2">Belongs to the intradiol ring-cleavage dioxygenase family.</text>
</comment>
<accession>A0A1M5GMC1</accession>
<dbReference type="Proteomes" id="UP000189796">
    <property type="component" value="Chromosome I"/>
</dbReference>
<keyword evidence="6" id="KW-0408">Iron</keyword>
<evidence type="ECO:0000259" key="7">
    <source>
        <dbReference type="Pfam" id="PF00775"/>
    </source>
</evidence>
<dbReference type="Pfam" id="PF04444">
    <property type="entry name" value="Dioxygenase_N"/>
    <property type="match status" value="1"/>
</dbReference>
<dbReference type="OrthoDB" id="9800887at2"/>
<comment type="cofactor">
    <cofactor evidence="1">
        <name>Fe(3+)</name>
        <dbReference type="ChEBI" id="CHEBI:29034"/>
    </cofactor>
</comment>
<dbReference type="EMBL" id="LT670817">
    <property type="protein sequence ID" value="SHG04889.1"/>
    <property type="molecule type" value="Genomic_DNA"/>
</dbReference>
<dbReference type="AlphaFoldDB" id="A0A1M5GMC1"/>
<dbReference type="Pfam" id="PF00775">
    <property type="entry name" value="Dioxygenase_C"/>
    <property type="match status" value="1"/>
</dbReference>
<dbReference type="GO" id="GO:0009712">
    <property type="term" value="P:catechol-containing compound metabolic process"/>
    <property type="evidence" value="ECO:0007669"/>
    <property type="project" value="InterPro"/>
</dbReference>
<gene>
    <name evidence="9" type="ORF">SAMN05443248_0097</name>
</gene>
<evidence type="ECO:0000256" key="5">
    <source>
        <dbReference type="ARBA" id="ARBA00023002"/>
    </source>
</evidence>
<keyword evidence="3" id="KW-0479">Metal-binding</keyword>
<dbReference type="PANTHER" id="PTHR33711">
    <property type="entry name" value="DIOXYGENASE, PUTATIVE (AFU_ORTHOLOGUE AFUA_2G02910)-RELATED"/>
    <property type="match status" value="1"/>
</dbReference>
<evidence type="ECO:0000256" key="1">
    <source>
        <dbReference type="ARBA" id="ARBA00001965"/>
    </source>
</evidence>
<organism evidence="9 10">
    <name type="scientific">Bradyrhizobium erythrophlei</name>
    <dbReference type="NCBI Taxonomy" id="1437360"/>
    <lineage>
        <taxon>Bacteria</taxon>
        <taxon>Pseudomonadati</taxon>
        <taxon>Pseudomonadota</taxon>
        <taxon>Alphaproteobacteria</taxon>
        <taxon>Hyphomicrobiales</taxon>
        <taxon>Nitrobacteraceae</taxon>
        <taxon>Bradyrhizobium</taxon>
    </lineage>
</organism>
<dbReference type="Gene3D" id="2.60.130.10">
    <property type="entry name" value="Aromatic compound dioxygenase"/>
    <property type="match status" value="1"/>
</dbReference>
<keyword evidence="4 9" id="KW-0223">Dioxygenase</keyword>
<evidence type="ECO:0000313" key="10">
    <source>
        <dbReference type="Proteomes" id="UP000189796"/>
    </source>
</evidence>
<dbReference type="PANTHER" id="PTHR33711:SF7">
    <property type="entry name" value="INTRADIOL RING-CLEAVAGE DIOXYGENASES DOMAIN-CONTAINING PROTEIN-RELATED"/>
    <property type="match status" value="1"/>
</dbReference>
<dbReference type="GO" id="GO:0008199">
    <property type="term" value="F:ferric iron binding"/>
    <property type="evidence" value="ECO:0007669"/>
    <property type="project" value="InterPro"/>
</dbReference>
<dbReference type="SUPFAM" id="SSF49482">
    <property type="entry name" value="Aromatic compound dioxygenase"/>
    <property type="match status" value="1"/>
</dbReference>
<dbReference type="InterPro" id="IPR007535">
    <property type="entry name" value="Catechol_dOase_N"/>
</dbReference>
<sequence length="307" mass="33869">MIIENQAMVTDAVVEAVTRTEDPRLREILLALVRHLHGFVREVRLTEREFQQAARIVAAMGQKTTASHNEVVLMAGSLGVSSLVCLLNNGNHGQTETQANLLGPFWREDQPLSASGDTLLRSPTPGPGLVVHVSIEDGKGRPVAGAEVDVWHSSPEGLYENQDPEQAEMNLRGRFISDEAGRFDFRSVKPAGYPIPVDGPVGELVRATRRHHFRPAHLHFMIYKPGYKTLISQIYSPDDEHIDSDVQFGVTRALIGNYVRHDEPSPELGLATPWYSLDQRFIVEPGEARRPVAPIRGKAPAATQEGA</sequence>
<keyword evidence="5" id="KW-0560">Oxidoreductase</keyword>
<name>A0A1M5GMC1_9BRAD</name>
<evidence type="ECO:0000313" key="9">
    <source>
        <dbReference type="EMBL" id="SHG04889.1"/>
    </source>
</evidence>
<proteinExistence type="inferred from homology"/>
<evidence type="ECO:0000259" key="8">
    <source>
        <dbReference type="Pfam" id="PF04444"/>
    </source>
</evidence>
<dbReference type="InterPro" id="IPR050770">
    <property type="entry name" value="Intradiol_RC_Dioxygenase"/>
</dbReference>
<feature type="domain" description="Intradiol ring-cleavage dioxygenases" evidence="7">
    <location>
        <begin position="104"/>
        <end position="261"/>
    </location>
</feature>
<evidence type="ECO:0000256" key="3">
    <source>
        <dbReference type="ARBA" id="ARBA00022723"/>
    </source>
</evidence>
<reference evidence="9 10" key="1">
    <citation type="submission" date="2016-11" db="EMBL/GenBank/DDBJ databases">
        <authorList>
            <person name="Jaros S."/>
            <person name="Januszkiewicz K."/>
            <person name="Wedrychowicz H."/>
        </authorList>
    </citation>
    <scope>NUCLEOTIDE SEQUENCE [LARGE SCALE GENOMIC DNA]</scope>
    <source>
        <strain evidence="9 10">GAS138</strain>
    </source>
</reference>
<dbReference type="InterPro" id="IPR015889">
    <property type="entry name" value="Intradiol_dOase_core"/>
</dbReference>
<evidence type="ECO:0000256" key="2">
    <source>
        <dbReference type="ARBA" id="ARBA00007825"/>
    </source>
</evidence>